<feature type="chain" id="PRO_5041256568" evidence="1">
    <location>
        <begin position="34"/>
        <end position="124"/>
    </location>
</feature>
<organism evidence="2 3">
    <name type="scientific">Lactuca saligna</name>
    <name type="common">Willowleaf lettuce</name>
    <dbReference type="NCBI Taxonomy" id="75948"/>
    <lineage>
        <taxon>Eukaryota</taxon>
        <taxon>Viridiplantae</taxon>
        <taxon>Streptophyta</taxon>
        <taxon>Embryophyta</taxon>
        <taxon>Tracheophyta</taxon>
        <taxon>Spermatophyta</taxon>
        <taxon>Magnoliopsida</taxon>
        <taxon>eudicotyledons</taxon>
        <taxon>Gunneridae</taxon>
        <taxon>Pentapetalae</taxon>
        <taxon>asterids</taxon>
        <taxon>campanulids</taxon>
        <taxon>Asterales</taxon>
        <taxon>Asteraceae</taxon>
        <taxon>Cichorioideae</taxon>
        <taxon>Cichorieae</taxon>
        <taxon>Lactucinae</taxon>
        <taxon>Lactuca</taxon>
    </lineage>
</organism>
<accession>A0AA35YRL1</accession>
<keyword evidence="3" id="KW-1185">Reference proteome</keyword>
<reference evidence="2" key="1">
    <citation type="submission" date="2023-04" db="EMBL/GenBank/DDBJ databases">
        <authorList>
            <person name="Vijverberg K."/>
            <person name="Xiong W."/>
            <person name="Schranz E."/>
        </authorList>
    </citation>
    <scope>NUCLEOTIDE SEQUENCE</scope>
</reference>
<dbReference type="Proteomes" id="UP001177003">
    <property type="component" value="Chromosome 4"/>
</dbReference>
<dbReference type="EMBL" id="OX465080">
    <property type="protein sequence ID" value="CAI9278657.1"/>
    <property type="molecule type" value="Genomic_DNA"/>
</dbReference>
<name>A0AA35YRL1_LACSI</name>
<gene>
    <name evidence="2" type="ORF">LSALG_LOCUS18506</name>
</gene>
<keyword evidence="1" id="KW-0732">Signal</keyword>
<protein>
    <submittedName>
        <fullName evidence="2">Uncharacterized protein</fullName>
    </submittedName>
</protein>
<evidence type="ECO:0000256" key="1">
    <source>
        <dbReference type="SAM" id="SignalP"/>
    </source>
</evidence>
<evidence type="ECO:0000313" key="2">
    <source>
        <dbReference type="EMBL" id="CAI9278657.1"/>
    </source>
</evidence>
<evidence type="ECO:0000313" key="3">
    <source>
        <dbReference type="Proteomes" id="UP001177003"/>
    </source>
</evidence>
<dbReference type="AlphaFoldDB" id="A0AA35YRL1"/>
<proteinExistence type="predicted"/>
<sequence length="124" mass="13721">MATLSSFKTTRLSWKLFFLVLFFTILLVGPSSATSRGKTIMQPEHHRKKYDVGSKNPSLLFNVGSSEGVVPREDVVPSEDVGSTWKSCTIKEKLGHLLGDVAPPLFFGWANIIHVAPSWLHAEP</sequence>
<feature type="signal peptide" evidence="1">
    <location>
        <begin position="1"/>
        <end position="33"/>
    </location>
</feature>